<dbReference type="InterPro" id="IPR023415">
    <property type="entry name" value="LDLR_class-A_CS"/>
</dbReference>
<dbReference type="PROSITE" id="PS01186">
    <property type="entry name" value="EGF_2"/>
    <property type="match status" value="2"/>
</dbReference>
<dbReference type="GO" id="GO:0016192">
    <property type="term" value="P:vesicle-mediated transport"/>
    <property type="evidence" value="ECO:0007669"/>
    <property type="project" value="UniProtKB-ARBA"/>
</dbReference>
<evidence type="ECO:0000259" key="12">
    <source>
        <dbReference type="PROSITE" id="PS50262"/>
    </source>
</evidence>
<sequence length="1581" mass="184439">MVIAVPQINLYLTDQENDNDSQHGCLHITTLIKGKTDSQEIMSYCLTESASKWIIQENNLDEKFQFNELYKRNITSEHLYLWSTPIDIIEHYQYYLNHLSDNSELASQIFYNCTLPRFGPLCQYSLDAYRSDKHSSLYEVIYDFYQQEYELIDLTCYTHLKCDLSSKSVCLDWSDICDGVIDCYNATDEEPCWQLNFNDCGEDKYECANRQCISKIFFRDDRNSYECLDRSDEIPKHLLSLYDPDSKVFGEPIFRTEDILCSRRSNEYITDLTRSCRKERNTLLQQLGLSDQPNSLSDICWSAVACELIGKSKWNLKCQNFCSNNICKEIINRNCSNIFNIPAEPVAFGHMFFLYTKQDIINHDAGFPPPPKYICYNEQLCDEFHMNGSLITFNNATCRRPEDFPLKFNNAPIVRSSWYNMYVTPLYYQLSHCNKINKDNPANCNNINMYRCRNSSKCISKHQLCNGINDCKNRDDEECSPVDGSCLLYGLETLFKCPKKNICISSALINDGDCDCDKDEYNLCDDEDQELHYIRKHISFPTICDGFTELIPVNINGRNETDETECEYWQCNNTYTRCDGFWNCFDGADEVNCNPSPPLNCSSTDHICVSPKTNQFICLPIEKANDNNIDCIGGTDEPKLCRSNNYEHTTKNFYCITNENEVCRDPEYLCFASKCKDQSDIQFCDKTRPNPISVCLEHNQNIRSDIENYFCARKSDTIKLKIVHFSLDKLPQSTNEIIQENRNTMISYSSIKQKTIHQYNQSCHRGLVLRRWFTSTKNFSKIVCLCPPSFYGNICQYQNQRVSVTMRFQVFSDSRQTIFIIVISLIDNSDQRLIHSYQQLTYLYSYHCQRKFNFYLLYSTRPKSSLLNYSLHIDIYEKMSLVHRGSLLIPLHHSFLPVHRIALHLLIPSTNNNNKQSCTDEKCQHGQCIKYSNTLKDISFCQCDRGWSGRYCHIFHNYTCTSDSLYVGTSINNQSICACSLNKWGSRCLLNYTLCYSNTTCYNNGQCLLIDQTIINDKQFICICRKGFSGDRCQIVDNTIIVSFHKDIILPSTILVHFIKTIDNSPPENGSTFKTIPVYQNFVTIFWSHPFHISFIEIFPNQIYLLTVQSRYIPSRTIRQEINPSDRCPHISEVLNSTMIKFHLLRRIKYYHLICQQHLSNGSCFYDNPHFCLCQNYGNYRVANCFEFNFTMQHNCFGESICENGAQCLQDNIICPQTSICVCRKCYHGRKCQFNSRLFDISLDAIIGYYIRPHTHIKLQPSIIQVSITMTTIIIIISLINSILSLITFKDKEIYKTGCGVYLFFSSIFTFFTTIILIFKFWILIIAQITYTTNRSFLYFQCMSLDFLLRIGLNMNEWLITCVAIERALTVIKGTRFDQKQNRRIAKYAIIILFIFITSTSIHDPINRNLLSDDDDNNDDDDDNNDDDDDKRIWCIVSYSDRLQIYNTFIYMFHFFVPFIFNILSAVIIIIMTTRQRTVVHSKEPYKKLLREQIKQHIHLLISPFVLISLAIPRLIIFLVGRCVDSIGNPWLLLTGYFISFFPLIITFIIFVVPSKTYTKIFKQSLTQYRQMIRSQLHFCQ</sequence>
<dbReference type="PROSITE" id="PS50026">
    <property type="entry name" value="EGF_3"/>
    <property type="match status" value="2"/>
</dbReference>
<feature type="transmembrane region" description="Helical" evidence="10">
    <location>
        <begin position="1531"/>
        <end position="1553"/>
    </location>
</feature>
<feature type="domain" description="EGF-like" evidence="11">
    <location>
        <begin position="914"/>
        <end position="953"/>
    </location>
</feature>
<dbReference type="EMBL" id="CAJNOE010000011">
    <property type="protein sequence ID" value="CAF0724096.1"/>
    <property type="molecule type" value="Genomic_DNA"/>
</dbReference>
<evidence type="ECO:0000256" key="6">
    <source>
        <dbReference type="ARBA" id="ARBA00023136"/>
    </source>
</evidence>
<accession>A0A813MGD6</accession>
<reference evidence="13" key="1">
    <citation type="submission" date="2021-02" db="EMBL/GenBank/DDBJ databases">
        <authorList>
            <person name="Nowell W R."/>
        </authorList>
    </citation>
    <scope>NUCLEOTIDE SEQUENCE</scope>
</reference>
<evidence type="ECO:0000256" key="8">
    <source>
        <dbReference type="PROSITE-ProRule" id="PRU00076"/>
    </source>
</evidence>
<feature type="disulfide bond" evidence="9">
    <location>
        <begin position="566"/>
        <end position="584"/>
    </location>
</feature>
<dbReference type="InterPro" id="IPR000742">
    <property type="entry name" value="EGF"/>
</dbReference>
<dbReference type="SUPFAM" id="SSF57424">
    <property type="entry name" value="LDL receptor-like module"/>
    <property type="match status" value="2"/>
</dbReference>
<feature type="disulfide bond" evidence="8">
    <location>
        <begin position="918"/>
        <end position="928"/>
    </location>
</feature>
<feature type="disulfide bond" evidence="9">
    <location>
        <begin position="177"/>
        <end position="192"/>
    </location>
</feature>
<evidence type="ECO:0000256" key="10">
    <source>
        <dbReference type="SAM" id="Phobius"/>
    </source>
</evidence>
<proteinExistence type="predicted"/>
<dbReference type="Gene3D" id="4.10.400.10">
    <property type="entry name" value="Low-density Lipoprotein Receptor"/>
    <property type="match status" value="1"/>
</dbReference>
<dbReference type="InterPro" id="IPR000276">
    <property type="entry name" value="GPCR_Rhodpsn"/>
</dbReference>
<dbReference type="Gene3D" id="2.10.25.10">
    <property type="entry name" value="Laminin"/>
    <property type="match status" value="1"/>
</dbReference>
<dbReference type="PROSITE" id="PS01209">
    <property type="entry name" value="LDLRA_1"/>
    <property type="match status" value="1"/>
</dbReference>
<dbReference type="GO" id="GO:0004930">
    <property type="term" value="F:G protein-coupled receptor activity"/>
    <property type="evidence" value="ECO:0007669"/>
    <property type="project" value="InterPro"/>
</dbReference>
<feature type="disulfide bond" evidence="8">
    <location>
        <begin position="943"/>
        <end position="952"/>
    </location>
</feature>
<comment type="subcellular location">
    <subcellularLocation>
        <location evidence="2">Endomembrane system</location>
    </subcellularLocation>
    <subcellularLocation>
        <location evidence="1">Membrane</location>
        <topology evidence="1">Single-pass membrane protein</topology>
    </subcellularLocation>
</comment>
<dbReference type="GO" id="GO:0005886">
    <property type="term" value="C:plasma membrane"/>
    <property type="evidence" value="ECO:0007669"/>
    <property type="project" value="TreeGrafter"/>
</dbReference>
<dbReference type="PANTHER" id="PTHR24270">
    <property type="entry name" value="LOW-DENSITY LIPOPROTEIN RECEPTOR-RELATED"/>
    <property type="match status" value="1"/>
</dbReference>
<keyword evidence="8" id="KW-0245">EGF-like domain</keyword>
<dbReference type="Proteomes" id="UP000663860">
    <property type="component" value="Unassembled WGS sequence"/>
</dbReference>
<dbReference type="SMART" id="SM00192">
    <property type="entry name" value="LDLa"/>
    <property type="match status" value="5"/>
</dbReference>
<evidence type="ECO:0000256" key="2">
    <source>
        <dbReference type="ARBA" id="ARBA00004308"/>
    </source>
</evidence>
<feature type="domain" description="G-protein coupled receptors family 1 profile" evidence="12">
    <location>
        <begin position="1280"/>
        <end position="1551"/>
    </location>
</feature>
<evidence type="ECO:0000256" key="9">
    <source>
        <dbReference type="PROSITE-ProRule" id="PRU00124"/>
    </source>
</evidence>
<feature type="domain" description="EGF-like" evidence="11">
    <location>
        <begin position="991"/>
        <end position="1034"/>
    </location>
</feature>
<gene>
    <name evidence="13" type="ORF">IZO911_LOCUS2232</name>
</gene>
<organism evidence="13 14">
    <name type="scientific">Adineta steineri</name>
    <dbReference type="NCBI Taxonomy" id="433720"/>
    <lineage>
        <taxon>Eukaryota</taxon>
        <taxon>Metazoa</taxon>
        <taxon>Spiralia</taxon>
        <taxon>Gnathifera</taxon>
        <taxon>Rotifera</taxon>
        <taxon>Eurotatoria</taxon>
        <taxon>Bdelloidea</taxon>
        <taxon>Adinetida</taxon>
        <taxon>Adinetidae</taxon>
        <taxon>Adineta</taxon>
    </lineage>
</organism>
<keyword evidence="7 8" id="KW-1015">Disulfide bond</keyword>
<dbReference type="PRINTS" id="PR00261">
    <property type="entry name" value="LDLRECEPTOR"/>
</dbReference>
<feature type="transmembrane region" description="Helical" evidence="10">
    <location>
        <begin position="1263"/>
        <end position="1289"/>
    </location>
</feature>
<dbReference type="SMART" id="SM00181">
    <property type="entry name" value="EGF"/>
    <property type="match status" value="3"/>
</dbReference>
<feature type="transmembrane region" description="Helical" evidence="10">
    <location>
        <begin position="1498"/>
        <end position="1519"/>
    </location>
</feature>
<dbReference type="InterPro" id="IPR017452">
    <property type="entry name" value="GPCR_Rhodpsn_7TM"/>
</dbReference>
<dbReference type="PANTHER" id="PTHR24270:SF61">
    <property type="entry name" value="EGF-LIKE DOMAIN-CONTAINING PROTEIN"/>
    <property type="match status" value="1"/>
</dbReference>
<dbReference type="InterPro" id="IPR050685">
    <property type="entry name" value="LDLR"/>
</dbReference>
<dbReference type="InterPro" id="IPR002172">
    <property type="entry name" value="LDrepeatLR_classA_rpt"/>
</dbReference>
<dbReference type="PROSITE" id="PS00022">
    <property type="entry name" value="EGF_1"/>
    <property type="match status" value="2"/>
</dbReference>
<evidence type="ECO:0000256" key="7">
    <source>
        <dbReference type="ARBA" id="ARBA00023157"/>
    </source>
</evidence>
<evidence type="ECO:0000313" key="14">
    <source>
        <dbReference type="Proteomes" id="UP000663860"/>
    </source>
</evidence>
<dbReference type="SUPFAM" id="SSF81321">
    <property type="entry name" value="Family A G protein-coupled receptor-like"/>
    <property type="match status" value="1"/>
</dbReference>
<evidence type="ECO:0000256" key="1">
    <source>
        <dbReference type="ARBA" id="ARBA00004167"/>
    </source>
</evidence>
<dbReference type="InterPro" id="IPR036055">
    <property type="entry name" value="LDL_receptor-like_sf"/>
</dbReference>
<feature type="transmembrane region" description="Helical" evidence="10">
    <location>
        <begin position="1385"/>
        <end position="1403"/>
    </location>
</feature>
<keyword evidence="5 10" id="KW-1133">Transmembrane helix</keyword>
<dbReference type="GO" id="GO:0012505">
    <property type="term" value="C:endomembrane system"/>
    <property type="evidence" value="ECO:0007669"/>
    <property type="project" value="UniProtKB-SubCell"/>
</dbReference>
<protein>
    <submittedName>
        <fullName evidence="13">Uncharacterized protein</fullName>
    </submittedName>
</protein>
<feature type="transmembrane region" description="Helical" evidence="10">
    <location>
        <begin position="1347"/>
        <end position="1365"/>
    </location>
</feature>
<dbReference type="Gene3D" id="1.20.1070.10">
    <property type="entry name" value="Rhodopsin 7-helix transmembrane proteins"/>
    <property type="match status" value="1"/>
</dbReference>
<comment type="caution">
    <text evidence="8">Lacks conserved residue(s) required for the propagation of feature annotation.</text>
</comment>
<evidence type="ECO:0000256" key="5">
    <source>
        <dbReference type="ARBA" id="ARBA00022989"/>
    </source>
</evidence>
<feature type="transmembrane region" description="Helical" evidence="10">
    <location>
        <begin position="1449"/>
        <end position="1473"/>
    </location>
</feature>
<feature type="disulfide bond" evidence="9">
    <location>
        <begin position="578"/>
        <end position="593"/>
    </location>
</feature>
<feature type="disulfide bond" evidence="8">
    <location>
        <begin position="1024"/>
        <end position="1033"/>
    </location>
</feature>
<dbReference type="SUPFAM" id="SSF57196">
    <property type="entry name" value="EGF/Laminin"/>
    <property type="match status" value="1"/>
</dbReference>
<comment type="caution">
    <text evidence="13">The sequence shown here is derived from an EMBL/GenBank/DDBJ whole genome shotgun (WGS) entry which is preliminary data.</text>
</comment>
<dbReference type="PROSITE" id="PS50068">
    <property type="entry name" value="LDLRA_2"/>
    <property type="match status" value="3"/>
</dbReference>
<evidence type="ECO:0000256" key="3">
    <source>
        <dbReference type="ARBA" id="ARBA00022692"/>
    </source>
</evidence>
<name>A0A813MGD6_9BILA</name>
<feature type="transmembrane region" description="Helical" evidence="10">
    <location>
        <begin position="1301"/>
        <end position="1327"/>
    </location>
</feature>
<evidence type="ECO:0000259" key="11">
    <source>
        <dbReference type="PROSITE" id="PS50026"/>
    </source>
</evidence>
<evidence type="ECO:0000256" key="4">
    <source>
        <dbReference type="ARBA" id="ARBA00022737"/>
    </source>
</evidence>
<evidence type="ECO:0000313" key="13">
    <source>
        <dbReference type="EMBL" id="CAF0724096.1"/>
    </source>
</evidence>
<keyword evidence="4" id="KW-0677">Repeat</keyword>
<dbReference type="Pfam" id="PF00001">
    <property type="entry name" value="7tm_1"/>
    <property type="match status" value="1"/>
</dbReference>
<dbReference type="CDD" id="cd00112">
    <property type="entry name" value="LDLa"/>
    <property type="match status" value="1"/>
</dbReference>
<dbReference type="PROSITE" id="PS50262">
    <property type="entry name" value="G_PROTEIN_RECEP_F1_2"/>
    <property type="match status" value="1"/>
</dbReference>
<keyword evidence="3 10" id="KW-0812">Transmembrane</keyword>
<keyword evidence="6 10" id="KW-0472">Membrane</keyword>